<dbReference type="Pfam" id="PF17775">
    <property type="entry name" value="YchJ_M-like"/>
    <property type="match status" value="1"/>
</dbReference>
<dbReference type="OrthoDB" id="21421at2"/>
<evidence type="ECO:0000259" key="3">
    <source>
        <dbReference type="Pfam" id="PF17775"/>
    </source>
</evidence>
<protein>
    <recommendedName>
        <fullName evidence="2">UPF0225 protein BKA03_000135</fullName>
    </recommendedName>
</protein>
<dbReference type="PANTHER" id="PTHR33747">
    <property type="entry name" value="UPF0225 PROTEIN SCO1677"/>
    <property type="match status" value="1"/>
</dbReference>
<dbReference type="PANTHER" id="PTHR33747:SF1">
    <property type="entry name" value="ADENYLATE CYCLASE-ASSOCIATED CAP C-TERMINAL DOMAIN-CONTAINING PROTEIN"/>
    <property type="match status" value="1"/>
</dbReference>
<proteinExistence type="inferred from homology"/>
<evidence type="ECO:0000256" key="2">
    <source>
        <dbReference type="HAMAP-Rule" id="MF_00612"/>
    </source>
</evidence>
<accession>A0A7Y9ZB08</accession>
<name>A0A7Y9ZB08_9MICO</name>
<comment type="similarity">
    <text evidence="1 2">Belongs to the UPF0225 family.</text>
</comment>
<evidence type="ECO:0000313" key="5">
    <source>
        <dbReference type="Proteomes" id="UP000547973"/>
    </source>
</evidence>
<dbReference type="RefSeq" id="WP_062075438.1">
    <property type="nucleotide sequence ID" value="NZ_BBRC01000008.1"/>
</dbReference>
<dbReference type="InterPro" id="IPR032710">
    <property type="entry name" value="NTF2-like_dom_sf"/>
</dbReference>
<dbReference type="Pfam" id="PF02810">
    <property type="entry name" value="SEC-C"/>
    <property type="match status" value="1"/>
</dbReference>
<dbReference type="HAMAP" id="MF_00612">
    <property type="entry name" value="UPF0225"/>
    <property type="match status" value="1"/>
</dbReference>
<gene>
    <name evidence="4" type="ORF">BKA03_000135</name>
</gene>
<dbReference type="InterPro" id="IPR023006">
    <property type="entry name" value="YchJ-like"/>
</dbReference>
<reference evidence="4 5" key="1">
    <citation type="submission" date="2020-07" db="EMBL/GenBank/DDBJ databases">
        <title>Sequencing the genomes of 1000 actinobacteria strains.</title>
        <authorList>
            <person name="Klenk H.-P."/>
        </authorList>
    </citation>
    <scope>NUCLEOTIDE SEQUENCE [LARGE SCALE GENOMIC DNA]</scope>
    <source>
        <strain evidence="4 5">DSM 19970</strain>
    </source>
</reference>
<dbReference type="Gene3D" id="3.10.450.50">
    <property type="match status" value="1"/>
</dbReference>
<feature type="domain" description="YchJ-like middle NTF2-like" evidence="3">
    <location>
        <begin position="30"/>
        <end position="124"/>
    </location>
</feature>
<evidence type="ECO:0000313" key="4">
    <source>
        <dbReference type="EMBL" id="NYI40016.1"/>
    </source>
</evidence>
<dbReference type="EMBL" id="JACBZO010000001">
    <property type="protein sequence ID" value="NYI40016.1"/>
    <property type="molecule type" value="Genomic_DNA"/>
</dbReference>
<dbReference type="SUPFAM" id="SSF54427">
    <property type="entry name" value="NTF2-like"/>
    <property type="match status" value="1"/>
</dbReference>
<evidence type="ECO:0000256" key="1">
    <source>
        <dbReference type="ARBA" id="ARBA00010839"/>
    </source>
</evidence>
<comment type="caution">
    <text evidence="4">The sequence shown here is derived from an EMBL/GenBank/DDBJ whole genome shotgun (WGS) entry which is preliminary data.</text>
</comment>
<organism evidence="4 5">
    <name type="scientific">Demequina lutea</name>
    <dbReference type="NCBI Taxonomy" id="431489"/>
    <lineage>
        <taxon>Bacteria</taxon>
        <taxon>Bacillati</taxon>
        <taxon>Actinomycetota</taxon>
        <taxon>Actinomycetes</taxon>
        <taxon>Micrococcales</taxon>
        <taxon>Demequinaceae</taxon>
        <taxon>Demequina</taxon>
    </lineage>
</organism>
<keyword evidence="5" id="KW-1185">Reference proteome</keyword>
<dbReference type="AlphaFoldDB" id="A0A7Y9ZB08"/>
<dbReference type="SUPFAM" id="SSF103642">
    <property type="entry name" value="Sec-C motif"/>
    <property type="match status" value="1"/>
</dbReference>
<dbReference type="Proteomes" id="UP000547973">
    <property type="component" value="Unassembled WGS sequence"/>
</dbReference>
<dbReference type="InterPro" id="IPR004027">
    <property type="entry name" value="SEC_C_motif"/>
</dbReference>
<dbReference type="InterPro" id="IPR048469">
    <property type="entry name" value="YchJ-like_M"/>
</dbReference>
<sequence>MSALPCPCGSGSPYRDCCGPLLRGESPAATAEALMRSRYTAYVRRDEAYLLRTWEASHRPAALEMDDDAWLGLEVLATEAGGADDREGIVVFVARYQDQAGVVAEVRERSRFARQAGEWLYVDGETHP</sequence>